<dbReference type="FunCoup" id="I2GWW5">
    <property type="interactions" value="51"/>
</dbReference>
<dbReference type="GeneID" id="14493553"/>
<dbReference type="HOGENOM" id="CLU_863808_0_0_1"/>
<evidence type="ECO:0000256" key="5">
    <source>
        <dbReference type="ARBA" id="ARBA00022837"/>
    </source>
</evidence>
<evidence type="ECO:0000256" key="6">
    <source>
        <dbReference type="SAM" id="MobiDB-lite"/>
    </source>
</evidence>
<feature type="region of interest" description="Disordered" evidence="6">
    <location>
        <begin position="159"/>
        <end position="183"/>
    </location>
</feature>
<gene>
    <name evidence="7" type="primary">TBLA0A08280</name>
    <name evidence="7" type="ORF">TBLA_0A08280</name>
</gene>
<dbReference type="Proteomes" id="UP000002866">
    <property type="component" value="Chromosome 1"/>
</dbReference>
<protein>
    <recommendedName>
        <fullName evidence="9">EF-hand domain-containing protein</fullName>
    </recommendedName>
</protein>
<dbReference type="GO" id="GO:0005935">
    <property type="term" value="C:cellular bud neck"/>
    <property type="evidence" value="ECO:0007669"/>
    <property type="project" value="EnsemblFungi"/>
</dbReference>
<dbReference type="AlphaFoldDB" id="I2GWW5"/>
<reference evidence="7 8" key="1">
    <citation type="journal article" date="2011" name="Proc. Natl. Acad. Sci. U.S.A.">
        <title>Evolutionary erosion of yeast sex chromosomes by mating-type switching accidents.</title>
        <authorList>
            <person name="Gordon J.L."/>
            <person name="Armisen D."/>
            <person name="Proux-Wera E."/>
            <person name="Oheigeartaigh S.S."/>
            <person name="Byrne K.P."/>
            <person name="Wolfe K.H."/>
        </authorList>
    </citation>
    <scope>NUCLEOTIDE SEQUENCE [LARGE SCALE GENOMIC DNA]</scope>
    <source>
        <strain evidence="8">ATCC 34711 / CBS 6284 / DSM 70876 / NBRC 10599 / NRRL Y-10934 / UCD 77-7</strain>
    </source>
</reference>
<keyword evidence="4" id="KW-0677">Repeat</keyword>
<feature type="compositionally biased region" description="Polar residues" evidence="6">
    <location>
        <begin position="159"/>
        <end position="174"/>
    </location>
</feature>
<evidence type="ECO:0000256" key="4">
    <source>
        <dbReference type="ARBA" id="ARBA00022737"/>
    </source>
</evidence>
<dbReference type="InterPro" id="IPR018247">
    <property type="entry name" value="EF_Hand_1_Ca_BS"/>
</dbReference>
<accession>I2GWW5</accession>
<evidence type="ECO:0008006" key="9">
    <source>
        <dbReference type="Google" id="ProtNLM"/>
    </source>
</evidence>
<dbReference type="GO" id="GO:0008270">
    <property type="term" value="F:zinc ion binding"/>
    <property type="evidence" value="ECO:0007669"/>
    <property type="project" value="EnsemblFungi"/>
</dbReference>
<evidence type="ECO:0000313" key="7">
    <source>
        <dbReference type="EMBL" id="CCH58617.1"/>
    </source>
</evidence>
<dbReference type="OMA" id="FTNSNAM"/>
<dbReference type="STRING" id="1071380.I2GWW5"/>
<keyword evidence="8" id="KW-1185">Reference proteome</keyword>
<dbReference type="InParanoid" id="I2GWW5"/>
<dbReference type="OrthoDB" id="186625at2759"/>
<evidence type="ECO:0000256" key="1">
    <source>
        <dbReference type="ARBA" id="ARBA00004496"/>
    </source>
</evidence>
<evidence type="ECO:0000256" key="2">
    <source>
        <dbReference type="ARBA" id="ARBA00022490"/>
    </source>
</evidence>
<dbReference type="Gene3D" id="1.10.238.10">
    <property type="entry name" value="EF-hand"/>
    <property type="match status" value="1"/>
</dbReference>
<keyword evidence="3" id="KW-0479">Metal-binding</keyword>
<dbReference type="GO" id="GO:0007120">
    <property type="term" value="P:axial cellular bud site selection"/>
    <property type="evidence" value="ECO:0007669"/>
    <property type="project" value="EnsemblFungi"/>
</dbReference>
<organism evidence="7 8">
    <name type="scientific">Henningerozyma blattae (strain ATCC 34711 / CBS 6284 / DSM 70876 / NBRC 10599 / NRRL Y-10934 / UCD 77-7)</name>
    <name type="common">Yeast</name>
    <name type="synonym">Tetrapisispora blattae</name>
    <dbReference type="NCBI Taxonomy" id="1071380"/>
    <lineage>
        <taxon>Eukaryota</taxon>
        <taxon>Fungi</taxon>
        <taxon>Dikarya</taxon>
        <taxon>Ascomycota</taxon>
        <taxon>Saccharomycotina</taxon>
        <taxon>Saccharomycetes</taxon>
        <taxon>Saccharomycetales</taxon>
        <taxon>Saccharomycetaceae</taxon>
        <taxon>Henningerozyma</taxon>
    </lineage>
</organism>
<name>I2GWW5_HENB6</name>
<dbReference type="GO" id="GO:0005829">
    <property type="term" value="C:cytosol"/>
    <property type="evidence" value="ECO:0007669"/>
    <property type="project" value="EnsemblFungi"/>
</dbReference>
<comment type="subcellular location">
    <subcellularLocation>
        <location evidence="1">Cytoplasm</location>
    </subcellularLocation>
</comment>
<dbReference type="PANTHER" id="PTHR46212">
    <property type="entry name" value="PEFLIN"/>
    <property type="match status" value="1"/>
</dbReference>
<feature type="compositionally biased region" description="Polar residues" evidence="6">
    <location>
        <begin position="97"/>
        <end position="116"/>
    </location>
</feature>
<dbReference type="PANTHER" id="PTHR46212:SF3">
    <property type="entry name" value="GH27120P"/>
    <property type="match status" value="1"/>
</dbReference>
<dbReference type="GO" id="GO:0005509">
    <property type="term" value="F:calcium ion binding"/>
    <property type="evidence" value="ECO:0007669"/>
    <property type="project" value="EnsemblFungi"/>
</dbReference>
<dbReference type="RefSeq" id="XP_004178136.1">
    <property type="nucleotide sequence ID" value="XM_004178088.1"/>
</dbReference>
<keyword evidence="5" id="KW-0106">Calcium</keyword>
<dbReference type="InterPro" id="IPR011992">
    <property type="entry name" value="EF-hand-dom_pair"/>
</dbReference>
<proteinExistence type="predicted"/>
<dbReference type="SUPFAM" id="SSF47473">
    <property type="entry name" value="EF-hand"/>
    <property type="match status" value="1"/>
</dbReference>
<keyword evidence="2" id="KW-0963">Cytoplasm</keyword>
<feature type="compositionally biased region" description="Polar residues" evidence="6">
    <location>
        <begin position="48"/>
        <end position="61"/>
    </location>
</feature>
<dbReference type="InterPro" id="IPR051426">
    <property type="entry name" value="Peflin/Sorcin_CaBP"/>
</dbReference>
<dbReference type="GO" id="GO:0007121">
    <property type="term" value="P:bipolar cellular bud site selection"/>
    <property type="evidence" value="ECO:0007669"/>
    <property type="project" value="EnsemblFungi"/>
</dbReference>
<feature type="compositionally biased region" description="Basic and acidic residues" evidence="6">
    <location>
        <begin position="26"/>
        <end position="38"/>
    </location>
</feature>
<feature type="compositionally biased region" description="Basic residues" evidence="6">
    <location>
        <begin position="81"/>
        <end position="93"/>
    </location>
</feature>
<feature type="region of interest" description="Disordered" evidence="6">
    <location>
        <begin position="1"/>
        <end position="137"/>
    </location>
</feature>
<dbReference type="PROSITE" id="PS00018">
    <property type="entry name" value="EF_HAND_1"/>
    <property type="match status" value="1"/>
</dbReference>
<sequence length="363" mass="41609">MGRKRVTYSAGDNLELYQTPEEIVQESEKKKEEEELRRFMQHNMKSPHGSNSSLGTQNPTTLRDDNYSHASPSTQSSMNSPHHHHHNHHHSHHQMPTQNHKIPNDLSHNVKNTKSQSPPPVTFPQQRSRVPPPPIGIPPSIPSASRKPVASVASTPAIHNNTNSRHQEMSSIGQNRDAKSTKDAKDTNFAVQLFITHDTRKRGQLTADDLQNILQNDDSSQFCQSTTEALVDLFGVSRFGVVIQEEFVSLYKKVKYWRKIYVDNDINGSHTITMGEFHNSLLEMGYVLPSEVSEKLFDRYARFVNHESDLRAMKFDRFVESLLWLTRLTKVFRKYDANQEGIATIHYKDFIDCTLLLGRFLPR</sequence>
<dbReference type="eggNOG" id="KOG0037">
    <property type="taxonomic scope" value="Eukaryota"/>
</dbReference>
<dbReference type="KEGG" id="tbl:TBLA_0A08280"/>
<evidence type="ECO:0000256" key="3">
    <source>
        <dbReference type="ARBA" id="ARBA00022723"/>
    </source>
</evidence>
<dbReference type="EMBL" id="HE806316">
    <property type="protein sequence ID" value="CCH58617.1"/>
    <property type="molecule type" value="Genomic_DNA"/>
</dbReference>
<dbReference type="GO" id="GO:0003400">
    <property type="term" value="P:regulation of COPII vesicle coating"/>
    <property type="evidence" value="ECO:0007669"/>
    <property type="project" value="EnsemblFungi"/>
</dbReference>
<evidence type="ECO:0000313" key="8">
    <source>
        <dbReference type="Proteomes" id="UP000002866"/>
    </source>
</evidence>